<accession>A0ABW0JLW5</accession>
<keyword evidence="3" id="KW-0378">Hydrolase</keyword>
<protein>
    <submittedName>
        <fullName evidence="3">CPBP family intramembrane glutamic endopeptidase</fullName>
        <ecNumber evidence="3">3.4.-.-</ecNumber>
    </submittedName>
</protein>
<dbReference type="InterPro" id="IPR003675">
    <property type="entry name" value="Rce1/LyrA-like_dom"/>
</dbReference>
<keyword evidence="4" id="KW-1185">Reference proteome</keyword>
<feature type="transmembrane region" description="Helical" evidence="1">
    <location>
        <begin position="137"/>
        <end position="156"/>
    </location>
</feature>
<feature type="transmembrane region" description="Helical" evidence="1">
    <location>
        <begin position="257"/>
        <end position="287"/>
    </location>
</feature>
<dbReference type="RefSeq" id="WP_377304887.1">
    <property type="nucleotide sequence ID" value="NZ_JBHSMK010000005.1"/>
</dbReference>
<keyword evidence="1" id="KW-1133">Transmembrane helix</keyword>
<keyword evidence="1" id="KW-0472">Membrane</keyword>
<dbReference type="Proteomes" id="UP001596013">
    <property type="component" value="Unassembled WGS sequence"/>
</dbReference>
<comment type="caution">
    <text evidence="3">The sequence shown here is derived from an EMBL/GenBank/DDBJ whole genome shotgun (WGS) entry which is preliminary data.</text>
</comment>
<evidence type="ECO:0000259" key="2">
    <source>
        <dbReference type="Pfam" id="PF02517"/>
    </source>
</evidence>
<evidence type="ECO:0000313" key="4">
    <source>
        <dbReference type="Proteomes" id="UP001596013"/>
    </source>
</evidence>
<feature type="transmembrane region" description="Helical" evidence="1">
    <location>
        <begin position="106"/>
        <end position="125"/>
    </location>
</feature>
<dbReference type="EC" id="3.4.-.-" evidence="3"/>
<name>A0ABW0JLW5_9GAMM</name>
<feature type="transmembrane region" description="Helical" evidence="1">
    <location>
        <begin position="67"/>
        <end position="85"/>
    </location>
</feature>
<sequence>MIDASVAYATPAGAPRWKRWLLFSPLARIVIFTALFIAFSFLTGGLMHALGWGGKQSPDLEHALVQFLMRAMPALLAYLLLVKLVERRKIDELAPRRLLPEGAKGALAGLLLFSAVVGMLYLLGSYHITGNNPDAKWLPALLMVGLGAGIGEEILCRGALFRIVEEGLGTWVALIVSALFFGAAHIANPGATLWSSAAIAIEAGLLFGMLYHVTRSLALCIGLHAAWNFAQGTIYGIPVSGLKADGWLVSTRSGPDWLSGGVFGAEASVIALGLCSLCTLALLAVALRRGSIVPCRPWQRLRQRFGAVELLEASPGSSPPRATL</sequence>
<evidence type="ECO:0000256" key="1">
    <source>
        <dbReference type="SAM" id="Phobius"/>
    </source>
</evidence>
<evidence type="ECO:0000313" key="3">
    <source>
        <dbReference type="EMBL" id="MFC5436960.1"/>
    </source>
</evidence>
<feature type="transmembrane region" description="Helical" evidence="1">
    <location>
        <begin position="26"/>
        <end position="47"/>
    </location>
</feature>
<gene>
    <name evidence="3" type="ORF">ACFPME_10360</name>
</gene>
<keyword evidence="1" id="KW-0812">Transmembrane</keyword>
<organism evidence="3 4">
    <name type="scientific">Rhodanobacter umsongensis</name>
    <dbReference type="NCBI Taxonomy" id="633153"/>
    <lineage>
        <taxon>Bacteria</taxon>
        <taxon>Pseudomonadati</taxon>
        <taxon>Pseudomonadota</taxon>
        <taxon>Gammaproteobacteria</taxon>
        <taxon>Lysobacterales</taxon>
        <taxon>Rhodanobacteraceae</taxon>
        <taxon>Rhodanobacter</taxon>
    </lineage>
</organism>
<dbReference type="PANTHER" id="PTHR39430:SF1">
    <property type="entry name" value="PROTEASE"/>
    <property type="match status" value="1"/>
</dbReference>
<dbReference type="Pfam" id="PF02517">
    <property type="entry name" value="Rce1-like"/>
    <property type="match status" value="1"/>
</dbReference>
<feature type="transmembrane region" description="Helical" evidence="1">
    <location>
        <begin position="168"/>
        <end position="187"/>
    </location>
</feature>
<proteinExistence type="predicted"/>
<feature type="domain" description="CAAX prenyl protease 2/Lysostaphin resistance protein A-like" evidence="2">
    <location>
        <begin position="136"/>
        <end position="229"/>
    </location>
</feature>
<reference evidence="4" key="1">
    <citation type="journal article" date="2019" name="Int. J. Syst. Evol. Microbiol.">
        <title>The Global Catalogue of Microorganisms (GCM) 10K type strain sequencing project: providing services to taxonomists for standard genome sequencing and annotation.</title>
        <authorList>
            <consortium name="The Broad Institute Genomics Platform"/>
            <consortium name="The Broad Institute Genome Sequencing Center for Infectious Disease"/>
            <person name="Wu L."/>
            <person name="Ma J."/>
        </authorList>
    </citation>
    <scope>NUCLEOTIDE SEQUENCE [LARGE SCALE GENOMIC DNA]</scope>
    <source>
        <strain evidence="4">JCM 17130</strain>
    </source>
</reference>
<dbReference type="GO" id="GO:0016787">
    <property type="term" value="F:hydrolase activity"/>
    <property type="evidence" value="ECO:0007669"/>
    <property type="project" value="UniProtKB-KW"/>
</dbReference>
<dbReference type="PANTHER" id="PTHR39430">
    <property type="entry name" value="MEMBRANE-ASSOCIATED PROTEASE-RELATED"/>
    <property type="match status" value="1"/>
</dbReference>
<dbReference type="EMBL" id="JBHSMK010000005">
    <property type="protein sequence ID" value="MFC5436960.1"/>
    <property type="molecule type" value="Genomic_DNA"/>
</dbReference>
<feature type="transmembrane region" description="Helical" evidence="1">
    <location>
        <begin position="193"/>
        <end position="210"/>
    </location>
</feature>
<feature type="transmembrane region" description="Helical" evidence="1">
    <location>
        <begin position="217"/>
        <end position="237"/>
    </location>
</feature>